<sequence length="94" mass="10963">MEKTLFLKKVEEALDQQTLQMTEWASHAFWKAGFTTEHLRQLLLHPRKMTEDQEDGCEASYIIFGEKTKKAKVCISGGQVILVWLEYNKVPFIM</sequence>
<evidence type="ECO:0008006" key="3">
    <source>
        <dbReference type="Google" id="ProtNLM"/>
    </source>
</evidence>
<proteinExistence type="predicted"/>
<protein>
    <recommendedName>
        <fullName evidence="3">DUF4258 domain-containing protein</fullName>
    </recommendedName>
</protein>
<dbReference type="RefSeq" id="WP_165101231.1">
    <property type="nucleotide sequence ID" value="NZ_JAAKGU010000009.1"/>
</dbReference>
<evidence type="ECO:0000313" key="2">
    <source>
        <dbReference type="Proteomes" id="UP000480151"/>
    </source>
</evidence>
<name>A0A6M1PQP7_9BACL</name>
<organism evidence="1 2">
    <name type="scientific">Paenibacillus apii</name>
    <dbReference type="NCBI Taxonomy" id="1850370"/>
    <lineage>
        <taxon>Bacteria</taxon>
        <taxon>Bacillati</taxon>
        <taxon>Bacillota</taxon>
        <taxon>Bacilli</taxon>
        <taxon>Bacillales</taxon>
        <taxon>Paenibacillaceae</taxon>
        <taxon>Paenibacillus</taxon>
    </lineage>
</organism>
<reference evidence="1 2" key="1">
    <citation type="submission" date="2020-02" db="EMBL/GenBank/DDBJ databases">
        <authorList>
            <person name="Gao J."/>
            <person name="Sun J."/>
        </authorList>
    </citation>
    <scope>NUCLEOTIDE SEQUENCE [LARGE SCALE GENOMIC DNA]</scope>
    <source>
        <strain evidence="1 2">7124</strain>
    </source>
</reference>
<evidence type="ECO:0000313" key="1">
    <source>
        <dbReference type="EMBL" id="NGM84435.1"/>
    </source>
</evidence>
<dbReference type="EMBL" id="JAAKGU010000009">
    <property type="protein sequence ID" value="NGM84435.1"/>
    <property type="molecule type" value="Genomic_DNA"/>
</dbReference>
<comment type="caution">
    <text evidence="1">The sequence shown here is derived from an EMBL/GenBank/DDBJ whole genome shotgun (WGS) entry which is preliminary data.</text>
</comment>
<dbReference type="Proteomes" id="UP000480151">
    <property type="component" value="Unassembled WGS sequence"/>
</dbReference>
<accession>A0A6M1PQP7</accession>
<dbReference type="AlphaFoldDB" id="A0A6M1PQP7"/>
<keyword evidence="2" id="KW-1185">Reference proteome</keyword>
<gene>
    <name evidence="1" type="ORF">G5B47_18655</name>
</gene>